<dbReference type="InterPro" id="IPR017871">
    <property type="entry name" value="ABC_transporter-like_CS"/>
</dbReference>
<feature type="transmembrane region" description="Helical" evidence="10">
    <location>
        <begin position="65"/>
        <end position="87"/>
    </location>
</feature>
<feature type="compositionally biased region" description="Basic and acidic residues" evidence="9">
    <location>
        <begin position="846"/>
        <end position="865"/>
    </location>
</feature>
<evidence type="ECO:0000256" key="2">
    <source>
        <dbReference type="ARBA" id="ARBA00022448"/>
    </source>
</evidence>
<dbReference type="Pfam" id="PF00005">
    <property type="entry name" value="ABC_tran"/>
    <property type="match status" value="2"/>
</dbReference>
<feature type="domain" description="ABC transporter" evidence="11">
    <location>
        <begin position="1189"/>
        <end position="1442"/>
    </location>
</feature>
<dbReference type="PROSITE" id="PS50893">
    <property type="entry name" value="ABC_TRANSPORTER_2"/>
    <property type="match status" value="2"/>
</dbReference>
<organism evidence="13 14">
    <name type="scientific">Schizothecium vesticola</name>
    <dbReference type="NCBI Taxonomy" id="314040"/>
    <lineage>
        <taxon>Eukaryota</taxon>
        <taxon>Fungi</taxon>
        <taxon>Dikarya</taxon>
        <taxon>Ascomycota</taxon>
        <taxon>Pezizomycotina</taxon>
        <taxon>Sordariomycetes</taxon>
        <taxon>Sordariomycetidae</taxon>
        <taxon>Sordariales</taxon>
        <taxon>Schizotheciaceae</taxon>
        <taxon>Schizothecium</taxon>
    </lineage>
</organism>
<evidence type="ECO:0000256" key="7">
    <source>
        <dbReference type="ARBA" id="ARBA00023136"/>
    </source>
</evidence>
<feature type="region of interest" description="Disordered" evidence="9">
    <location>
        <begin position="826"/>
        <end position="865"/>
    </location>
</feature>
<dbReference type="InterPro" id="IPR036640">
    <property type="entry name" value="ABC1_TM_sf"/>
</dbReference>
<dbReference type="InterPro" id="IPR003593">
    <property type="entry name" value="AAA+_ATPase"/>
</dbReference>
<dbReference type="Pfam" id="PF00664">
    <property type="entry name" value="ABC_membrane"/>
    <property type="match status" value="2"/>
</dbReference>
<reference evidence="13" key="1">
    <citation type="submission" date="2023-06" db="EMBL/GenBank/DDBJ databases">
        <title>Genome-scale phylogeny and comparative genomics of the fungal order Sordariales.</title>
        <authorList>
            <consortium name="Lawrence Berkeley National Laboratory"/>
            <person name="Hensen N."/>
            <person name="Bonometti L."/>
            <person name="Westerberg I."/>
            <person name="Brannstrom I.O."/>
            <person name="Guillou S."/>
            <person name="Cros-Aarteil S."/>
            <person name="Calhoun S."/>
            <person name="Haridas S."/>
            <person name="Kuo A."/>
            <person name="Mondo S."/>
            <person name="Pangilinan J."/>
            <person name="Riley R."/>
            <person name="LaButti K."/>
            <person name="Andreopoulos B."/>
            <person name="Lipzen A."/>
            <person name="Chen C."/>
            <person name="Yanf M."/>
            <person name="Daum C."/>
            <person name="Ng V."/>
            <person name="Clum A."/>
            <person name="Steindorff A."/>
            <person name="Ohm R."/>
            <person name="Martin F."/>
            <person name="Silar P."/>
            <person name="Natvig D."/>
            <person name="Lalanne C."/>
            <person name="Gautier V."/>
            <person name="Ament-velasquez S.L."/>
            <person name="Kruys A."/>
            <person name="Hutchinson M.I."/>
            <person name="Powell A.J."/>
            <person name="Barry K."/>
            <person name="Miller A.N."/>
            <person name="Grigoriev I.V."/>
            <person name="Debuchy R."/>
            <person name="Gladieux P."/>
            <person name="Thoren M.H."/>
            <person name="Johannesson H."/>
        </authorList>
    </citation>
    <scope>NUCLEOTIDE SEQUENCE</scope>
    <source>
        <strain evidence="13">SMH3187-1</strain>
    </source>
</reference>
<proteinExistence type="predicted"/>
<gene>
    <name evidence="13" type="ORF">B0T18DRAFT_479659</name>
</gene>
<feature type="transmembrane region" description="Helical" evidence="10">
    <location>
        <begin position="1087"/>
        <end position="1114"/>
    </location>
</feature>
<dbReference type="Gene3D" id="3.40.50.300">
    <property type="entry name" value="P-loop containing nucleotide triphosphate hydrolases"/>
    <property type="match status" value="2"/>
</dbReference>
<feature type="domain" description="ABC transporter" evidence="11">
    <location>
        <begin position="598"/>
        <end position="827"/>
    </location>
</feature>
<evidence type="ECO:0000256" key="5">
    <source>
        <dbReference type="ARBA" id="ARBA00022840"/>
    </source>
</evidence>
<keyword evidence="7 10" id="KW-0472">Membrane</keyword>
<feature type="transmembrane region" description="Helical" evidence="10">
    <location>
        <begin position="99"/>
        <end position="118"/>
    </location>
</feature>
<dbReference type="InterPro" id="IPR003439">
    <property type="entry name" value="ABC_transporter-like_ATP-bd"/>
</dbReference>
<dbReference type="SUPFAM" id="SSF90123">
    <property type="entry name" value="ABC transporter transmembrane region"/>
    <property type="match status" value="2"/>
</dbReference>
<protein>
    <submittedName>
        <fullName evidence="13">P-loop containing nucleoside triphosphate hydrolase protein</fullName>
    </submittedName>
</protein>
<feature type="transmembrane region" description="Helical" evidence="10">
    <location>
        <begin position="156"/>
        <end position="175"/>
    </location>
</feature>
<keyword evidence="8" id="KW-0325">Glycoprotein</keyword>
<feature type="transmembrane region" description="Helical" evidence="10">
    <location>
        <begin position="888"/>
        <end position="909"/>
    </location>
</feature>
<evidence type="ECO:0000313" key="13">
    <source>
        <dbReference type="EMBL" id="KAK0749765.1"/>
    </source>
</evidence>
<dbReference type="FunFam" id="1.20.1560.10:FF:000055">
    <property type="entry name" value="ABC multidrug transporter (Eurofung)"/>
    <property type="match status" value="1"/>
</dbReference>
<evidence type="ECO:0000256" key="4">
    <source>
        <dbReference type="ARBA" id="ARBA00022741"/>
    </source>
</evidence>
<feature type="domain" description="ABC transmembrane type-1" evidence="12">
    <location>
        <begin position="275"/>
        <end position="552"/>
    </location>
</feature>
<dbReference type="InterPro" id="IPR050173">
    <property type="entry name" value="ABC_transporter_C-like"/>
</dbReference>
<dbReference type="PROSITE" id="PS50929">
    <property type="entry name" value="ABC_TM1F"/>
    <property type="match status" value="2"/>
</dbReference>
<keyword evidence="14" id="KW-1185">Reference proteome</keyword>
<keyword evidence="3 10" id="KW-0812">Transmembrane</keyword>
<dbReference type="CDD" id="cd18579">
    <property type="entry name" value="ABC_6TM_ABCC_D1"/>
    <property type="match status" value="1"/>
</dbReference>
<dbReference type="Proteomes" id="UP001172155">
    <property type="component" value="Unassembled WGS sequence"/>
</dbReference>
<name>A0AA40F209_9PEZI</name>
<keyword evidence="2" id="KW-0813">Transport</keyword>
<dbReference type="InterPro" id="IPR044746">
    <property type="entry name" value="ABCC_6TM_D1"/>
</dbReference>
<keyword evidence="5" id="KW-0067">ATP-binding</keyword>
<dbReference type="PANTHER" id="PTHR24223:SF399">
    <property type="entry name" value="ABC TRANSPORTER ATNG"/>
    <property type="match status" value="1"/>
</dbReference>
<evidence type="ECO:0000256" key="3">
    <source>
        <dbReference type="ARBA" id="ARBA00022692"/>
    </source>
</evidence>
<evidence type="ECO:0000256" key="9">
    <source>
        <dbReference type="SAM" id="MobiDB-lite"/>
    </source>
</evidence>
<evidence type="ECO:0000313" key="14">
    <source>
        <dbReference type="Proteomes" id="UP001172155"/>
    </source>
</evidence>
<keyword evidence="6 10" id="KW-1133">Transmembrane helix</keyword>
<evidence type="ECO:0000256" key="10">
    <source>
        <dbReference type="SAM" id="Phobius"/>
    </source>
</evidence>
<feature type="transmembrane region" description="Helical" evidence="10">
    <location>
        <begin position="921"/>
        <end position="949"/>
    </location>
</feature>
<keyword evidence="13" id="KW-0378">Hydrolase</keyword>
<dbReference type="InterPro" id="IPR027417">
    <property type="entry name" value="P-loop_NTPase"/>
</dbReference>
<keyword evidence="4" id="KW-0547">Nucleotide-binding</keyword>
<dbReference type="SMART" id="SM00382">
    <property type="entry name" value="AAA"/>
    <property type="match status" value="2"/>
</dbReference>
<feature type="transmembrane region" description="Helical" evidence="10">
    <location>
        <begin position="485"/>
        <end position="511"/>
    </location>
</feature>
<feature type="transmembrane region" description="Helical" evidence="10">
    <location>
        <begin position="403"/>
        <end position="424"/>
    </location>
</feature>
<feature type="transmembrane region" description="Helical" evidence="10">
    <location>
        <begin position="1126"/>
        <end position="1148"/>
    </location>
</feature>
<feature type="transmembrane region" description="Helical" evidence="10">
    <location>
        <begin position="1010"/>
        <end position="1027"/>
    </location>
</feature>
<dbReference type="GO" id="GO:0140359">
    <property type="term" value="F:ABC-type transporter activity"/>
    <property type="evidence" value="ECO:0007669"/>
    <property type="project" value="InterPro"/>
</dbReference>
<dbReference type="EMBL" id="JAUKUD010000003">
    <property type="protein sequence ID" value="KAK0749765.1"/>
    <property type="molecule type" value="Genomic_DNA"/>
</dbReference>
<feature type="transmembrane region" description="Helical" evidence="10">
    <location>
        <begin position="307"/>
        <end position="328"/>
    </location>
</feature>
<accession>A0AA40F209</accession>
<evidence type="ECO:0000256" key="8">
    <source>
        <dbReference type="ARBA" id="ARBA00023180"/>
    </source>
</evidence>
<dbReference type="CDD" id="cd18580">
    <property type="entry name" value="ABC_6TM_ABCC_D2"/>
    <property type="match status" value="1"/>
</dbReference>
<evidence type="ECO:0000256" key="1">
    <source>
        <dbReference type="ARBA" id="ARBA00004141"/>
    </source>
</evidence>
<feature type="transmembrane region" description="Helical" evidence="10">
    <location>
        <begin position="25"/>
        <end position="44"/>
    </location>
</feature>
<dbReference type="InterPro" id="IPR044726">
    <property type="entry name" value="ABCC_6TM_D2"/>
</dbReference>
<dbReference type="PROSITE" id="PS00211">
    <property type="entry name" value="ABC_TRANSPORTER_1"/>
    <property type="match status" value="2"/>
</dbReference>
<dbReference type="GO" id="GO:0005524">
    <property type="term" value="F:ATP binding"/>
    <property type="evidence" value="ECO:0007669"/>
    <property type="project" value="UniProtKB-KW"/>
</dbReference>
<dbReference type="SUPFAM" id="SSF52540">
    <property type="entry name" value="P-loop containing nucleoside triphosphate hydrolases"/>
    <property type="match status" value="2"/>
</dbReference>
<dbReference type="GO" id="GO:0016887">
    <property type="term" value="F:ATP hydrolysis activity"/>
    <property type="evidence" value="ECO:0007669"/>
    <property type="project" value="InterPro"/>
</dbReference>
<feature type="transmembrane region" description="Helical" evidence="10">
    <location>
        <begin position="982"/>
        <end position="1004"/>
    </location>
</feature>
<dbReference type="PANTHER" id="PTHR24223">
    <property type="entry name" value="ATP-BINDING CASSETTE SUB-FAMILY C"/>
    <property type="match status" value="1"/>
</dbReference>
<evidence type="ECO:0000256" key="6">
    <source>
        <dbReference type="ARBA" id="ARBA00022989"/>
    </source>
</evidence>
<feature type="domain" description="ABC transmembrane type-1" evidence="12">
    <location>
        <begin position="890"/>
        <end position="1153"/>
    </location>
</feature>
<evidence type="ECO:0000259" key="11">
    <source>
        <dbReference type="PROSITE" id="PS50893"/>
    </source>
</evidence>
<evidence type="ECO:0000259" key="12">
    <source>
        <dbReference type="PROSITE" id="PS50929"/>
    </source>
</evidence>
<feature type="transmembrane region" description="Helical" evidence="10">
    <location>
        <begin position="130"/>
        <end position="150"/>
    </location>
</feature>
<dbReference type="Gene3D" id="1.20.1560.10">
    <property type="entry name" value="ABC transporter type 1, transmembrane domain"/>
    <property type="match status" value="2"/>
</dbReference>
<dbReference type="Pfam" id="PF24357">
    <property type="entry name" value="TMD0_ABC"/>
    <property type="match status" value="1"/>
</dbReference>
<feature type="transmembrane region" description="Helical" evidence="10">
    <location>
        <begin position="254"/>
        <end position="271"/>
    </location>
</feature>
<comment type="subcellular location">
    <subcellularLocation>
        <location evidence="1">Membrane</location>
        <topology evidence="1">Multi-pass membrane protein</topology>
    </subcellularLocation>
</comment>
<dbReference type="GO" id="GO:0016020">
    <property type="term" value="C:membrane"/>
    <property type="evidence" value="ECO:0007669"/>
    <property type="project" value="UniProtKB-SubCell"/>
</dbReference>
<dbReference type="InterPro" id="IPR056227">
    <property type="entry name" value="TMD0_ABC"/>
</dbReference>
<sequence length="1442" mass="157769">MCDIGDKLFGPTIALGCRGGFDFTLLFEQALLSIVPCAIFLSVVPARLSRLHRAQIILPCNGACLLKLCVAGIYAAVQLVCLVPWSATPGIQQARPSTTIPSAVLSFVSALAILLLSYYEHRRSIRPSVLLASFLFLTFLLDAVVLRTLWLRGRDTVLVVAFTVGFAVKGALLVLEAQTKAHRLPDKTAYGLEATSGLFNITLFWWLNRLVLKGFGHNLEIEDLSKLEDEFSSSDLEHRMRHAWERANHGRRRALFFAICSTLKYALLVPVPARLAYMALSFSQPFLIMAAISYVQTPTTESDENHGYGLIGAAALVYTGIAISHGQYSYQLYRTITKVRGCLAGLIYHKTLSVACDATKASAALTLMSADVDRIALTVEKLYEIWAGTIEIAVAIWLLERQIGWACIAPLILAVVSTAGNSTIAKLIPSRLKQWNQATQERISLTSTVLRNMRSIKMMGLTPTVFDTVQNARTHELDRSAHFRWFVAFMNLFGTLPKLLSAPFAFALFVFSSEFFSEGGLSAARAFTTLALLELLTTPLGKVLQSIPHTTAAFGCLDRIQQYLLLDDHRGTADGESPLCTTTSTSDDLAMKEKSTVIDFFGVSLRYGTDGKDIIQDLTLQVQTGSLVAIIGPAGCGKTTLLRAVIGELTLAKGSILVKHKEIAYCQQAAWLRNTTVRKNIIGQEPDNDAWYKAVRAACSLDRDDDLEALPQDDETIGSGGISLSGGQKQRLALARAVYARKPIVLLDDVMSALDARTERAVFQSLLAENGLLRQGGTTVLMITNLAHHLSLADEIVFLGADGAVKHYDSFDELRPDALETLDLAKGAGHGEGSSRTTAPSLPKRSGREMKSKTQREEVKKKEKERARRTGDLRCYVTYGASMGWMRAGLFLAIAIMFAALSRAAYIWLTKFTDNVTINRSLFIGVFFLFTITAVALSLISFWWMMIIITPISGSNLHKFFTSTDVGVVLNRFSQDMNYATSYLPISTMNTITTILVCITQFALVSVGSGYLALSLPVLLATVYWLQKFYLSTSRQLRFLDLEQKSPLYTGLTETIEGLATIRAFGWTRSYEEDFLHHLDNSQKPVYMLYCIQGWLNLVLELIVAALAVLLMAFATQLRSTTSGPALGLAMVSVLGFGQSLSQFIMYYTELETSLGAISRIREYVIEIVPEEHDAPPPPPREWPTRGEVVFEHVSATYGEGGDDKAPLVLQNVSFKVPAGKMVGLAGRTGSGKSSATLALLRLLDLRSGMISVDGIDISTVSKQTVRSNITTVPQDPFFVPTKTLRDTLLSSGMGGHISDSQLAGALESVGLLQHAIIHLCKKSDGKKEDAIKSILDATISALPLSAGQQQLFCLACALLQDKKIVILDEVTSAMDVATEERLCMVLRNGLKGKTVLMVAHRPKMLGICDFVVEIDAGMVVDSPNPASLLTSSSTYLDAQQR</sequence>
<dbReference type="InterPro" id="IPR011527">
    <property type="entry name" value="ABC1_TM_dom"/>
</dbReference>
<comment type="caution">
    <text evidence="13">The sequence shown here is derived from an EMBL/GenBank/DDBJ whole genome shotgun (WGS) entry which is preliminary data.</text>
</comment>